<dbReference type="InterPro" id="IPR032675">
    <property type="entry name" value="LRR_dom_sf"/>
</dbReference>
<sequence length="89" mass="10155">MFDQLLGLKEVKLSHNLLETLPFDTWSKTPVLMERMDLRGNFLVCNCTLNWITSRLSKSTKLIGQCVAPKEAEFEDLKPTLSTIARPCK</sequence>
<dbReference type="EMBL" id="KK112604">
    <property type="protein sequence ID" value="KFM58080.1"/>
    <property type="molecule type" value="Genomic_DNA"/>
</dbReference>
<keyword evidence="2" id="KW-1185">Reference proteome</keyword>
<accession>A0A087SYZ1</accession>
<name>A0A087SYZ1_STEMI</name>
<evidence type="ECO:0000313" key="2">
    <source>
        <dbReference type="Proteomes" id="UP000054359"/>
    </source>
</evidence>
<dbReference type="SUPFAM" id="SSF52058">
    <property type="entry name" value="L domain-like"/>
    <property type="match status" value="1"/>
</dbReference>
<proteinExistence type="predicted"/>
<feature type="non-terminal residue" evidence="1">
    <location>
        <position position="89"/>
    </location>
</feature>
<dbReference type="AlphaFoldDB" id="A0A087SYZ1"/>
<organism evidence="1 2">
    <name type="scientific">Stegodyphus mimosarum</name>
    <name type="common">African social velvet spider</name>
    <dbReference type="NCBI Taxonomy" id="407821"/>
    <lineage>
        <taxon>Eukaryota</taxon>
        <taxon>Metazoa</taxon>
        <taxon>Ecdysozoa</taxon>
        <taxon>Arthropoda</taxon>
        <taxon>Chelicerata</taxon>
        <taxon>Arachnida</taxon>
        <taxon>Araneae</taxon>
        <taxon>Araneomorphae</taxon>
        <taxon>Entelegynae</taxon>
        <taxon>Eresoidea</taxon>
        <taxon>Eresidae</taxon>
        <taxon>Stegodyphus</taxon>
    </lineage>
</organism>
<dbReference type="Proteomes" id="UP000054359">
    <property type="component" value="Unassembled WGS sequence"/>
</dbReference>
<reference evidence="1 2" key="1">
    <citation type="submission" date="2013-11" db="EMBL/GenBank/DDBJ databases">
        <title>Genome sequencing of Stegodyphus mimosarum.</title>
        <authorList>
            <person name="Bechsgaard J."/>
        </authorList>
    </citation>
    <scope>NUCLEOTIDE SEQUENCE [LARGE SCALE GENOMIC DNA]</scope>
</reference>
<protein>
    <submittedName>
        <fullName evidence="1">Uncharacterized protein</fullName>
    </submittedName>
</protein>
<evidence type="ECO:0000313" key="1">
    <source>
        <dbReference type="EMBL" id="KFM58080.1"/>
    </source>
</evidence>
<dbReference type="OrthoDB" id="6410785at2759"/>
<dbReference type="Gene3D" id="3.80.10.10">
    <property type="entry name" value="Ribonuclease Inhibitor"/>
    <property type="match status" value="1"/>
</dbReference>
<gene>
    <name evidence="1" type="ORF">X975_02334</name>
</gene>